<keyword evidence="3" id="KW-0862">Zinc</keyword>
<keyword evidence="8" id="KW-1185">Reference proteome</keyword>
<feature type="region of interest" description="Disordered" evidence="5">
    <location>
        <begin position="1"/>
        <end position="24"/>
    </location>
</feature>
<evidence type="ECO:0000313" key="7">
    <source>
        <dbReference type="EMBL" id="KAF7424848.1"/>
    </source>
</evidence>
<dbReference type="EMBL" id="JACETU010000007">
    <property type="protein sequence ID" value="KAF7424848.1"/>
    <property type="molecule type" value="Genomic_DNA"/>
</dbReference>
<proteinExistence type="predicted"/>
<dbReference type="InterPro" id="IPR018957">
    <property type="entry name" value="Znf_C3HC4_RING-type"/>
</dbReference>
<gene>
    <name evidence="7" type="ORF">PC9H_010159</name>
</gene>
<comment type="caution">
    <text evidence="7">The sequence shown here is derived from an EMBL/GenBank/DDBJ whole genome shotgun (WGS) entry which is preliminary data.</text>
</comment>
<dbReference type="Proteomes" id="UP000623687">
    <property type="component" value="Unassembled WGS sequence"/>
</dbReference>
<dbReference type="InterPro" id="IPR001841">
    <property type="entry name" value="Znf_RING"/>
</dbReference>
<evidence type="ECO:0000256" key="3">
    <source>
        <dbReference type="ARBA" id="ARBA00022833"/>
    </source>
</evidence>
<dbReference type="GeneID" id="59379977"/>
<dbReference type="RefSeq" id="XP_036629042.1">
    <property type="nucleotide sequence ID" value="XM_036779653.1"/>
</dbReference>
<reference evidence="7" key="1">
    <citation type="submission" date="2019-07" db="EMBL/GenBank/DDBJ databases">
        <authorList>
            <person name="Palmer J.M."/>
        </authorList>
    </citation>
    <scope>NUCLEOTIDE SEQUENCE</scope>
    <source>
        <strain evidence="7">PC9</strain>
    </source>
</reference>
<evidence type="ECO:0000313" key="8">
    <source>
        <dbReference type="Proteomes" id="UP000623687"/>
    </source>
</evidence>
<dbReference type="SMART" id="SM00184">
    <property type="entry name" value="RING"/>
    <property type="match status" value="1"/>
</dbReference>
<evidence type="ECO:0000256" key="4">
    <source>
        <dbReference type="PROSITE-ProRule" id="PRU00175"/>
    </source>
</evidence>
<dbReference type="InterPro" id="IPR017907">
    <property type="entry name" value="Znf_RING_CS"/>
</dbReference>
<dbReference type="VEuPathDB" id="FungiDB:PC9H_010159"/>
<dbReference type="AlphaFoldDB" id="A0A8H6ZN56"/>
<dbReference type="PROSITE" id="PS00518">
    <property type="entry name" value="ZF_RING_1"/>
    <property type="match status" value="1"/>
</dbReference>
<dbReference type="PROSITE" id="PS50089">
    <property type="entry name" value="ZF_RING_2"/>
    <property type="match status" value="1"/>
</dbReference>
<protein>
    <recommendedName>
        <fullName evidence="6">RING-type domain-containing protein</fullName>
    </recommendedName>
</protein>
<keyword evidence="2 4" id="KW-0863">Zinc-finger</keyword>
<dbReference type="Pfam" id="PF00097">
    <property type="entry name" value="zf-C3HC4"/>
    <property type="match status" value="1"/>
</dbReference>
<dbReference type="Gene3D" id="3.30.40.10">
    <property type="entry name" value="Zinc/RING finger domain, C3HC4 (zinc finger)"/>
    <property type="match status" value="1"/>
</dbReference>
<dbReference type="InterPro" id="IPR013083">
    <property type="entry name" value="Znf_RING/FYVE/PHD"/>
</dbReference>
<dbReference type="GO" id="GO:0008270">
    <property type="term" value="F:zinc ion binding"/>
    <property type="evidence" value="ECO:0007669"/>
    <property type="project" value="UniProtKB-KW"/>
</dbReference>
<keyword evidence="1" id="KW-0479">Metal-binding</keyword>
<dbReference type="SUPFAM" id="SSF57850">
    <property type="entry name" value="RING/U-box"/>
    <property type="match status" value="1"/>
</dbReference>
<evidence type="ECO:0000256" key="5">
    <source>
        <dbReference type="SAM" id="MobiDB-lite"/>
    </source>
</evidence>
<evidence type="ECO:0000256" key="2">
    <source>
        <dbReference type="ARBA" id="ARBA00022771"/>
    </source>
</evidence>
<evidence type="ECO:0000259" key="6">
    <source>
        <dbReference type="PROSITE" id="PS50089"/>
    </source>
</evidence>
<organism evidence="7 8">
    <name type="scientific">Pleurotus ostreatus</name>
    <name type="common">Oyster mushroom</name>
    <name type="synonym">White-rot fungus</name>
    <dbReference type="NCBI Taxonomy" id="5322"/>
    <lineage>
        <taxon>Eukaryota</taxon>
        <taxon>Fungi</taxon>
        <taxon>Dikarya</taxon>
        <taxon>Basidiomycota</taxon>
        <taxon>Agaricomycotina</taxon>
        <taxon>Agaricomycetes</taxon>
        <taxon>Agaricomycetidae</taxon>
        <taxon>Agaricales</taxon>
        <taxon>Pleurotineae</taxon>
        <taxon>Pleurotaceae</taxon>
        <taxon>Pleurotus</taxon>
    </lineage>
</organism>
<accession>A0A8H6ZN56</accession>
<feature type="domain" description="RING-type" evidence="6">
    <location>
        <begin position="97"/>
        <end position="130"/>
    </location>
</feature>
<dbReference type="OrthoDB" id="3219336at2759"/>
<name>A0A8H6ZN56_PLEOS</name>
<evidence type="ECO:0000256" key="1">
    <source>
        <dbReference type="ARBA" id="ARBA00022723"/>
    </source>
</evidence>
<sequence length="242" mass="25739">MEAFARPSLRTRQDDVAPSSGATSAVDVVPTLAAEAEAQGPGMPPSQNALPAYATIASKPAQAALTELRIALSEAHAQDLSSRLDTVTGVLLEHLRCSICKDHMPKPFTNHCGHSFCASCLSHWYRSEFCQKLGTYEGLPPDRQRPAPATDAEASALRRGLPLDVAKDVFTYSCPACRAVIVSKPQEVDIVKAVVGCFRANIQPHLVSPVDGEPTSASSTSIFAGLFPPAQYAPEVIDLTTV</sequence>